<protein>
    <recommendedName>
        <fullName evidence="2">Endonuclease/exonuclease/phosphatase domain-containing protein</fullName>
    </recommendedName>
</protein>
<dbReference type="EMBL" id="OA567439">
    <property type="protein sequence ID" value="CAD7200348.1"/>
    <property type="molecule type" value="Genomic_DNA"/>
</dbReference>
<dbReference type="Pfam" id="PF14529">
    <property type="entry name" value="Exo_endo_phos_2"/>
    <property type="match status" value="1"/>
</dbReference>
<dbReference type="SUPFAM" id="SSF56219">
    <property type="entry name" value="DNase I-like"/>
    <property type="match status" value="1"/>
</dbReference>
<feature type="domain" description="Endonuclease/exonuclease/phosphatase" evidence="2">
    <location>
        <begin position="239"/>
        <end position="367"/>
    </location>
</feature>
<name>A0A7R8VLY2_TIMDO</name>
<dbReference type="GO" id="GO:0003824">
    <property type="term" value="F:catalytic activity"/>
    <property type="evidence" value="ECO:0007669"/>
    <property type="project" value="InterPro"/>
</dbReference>
<sequence length="530" mass="60503">MDKDKQCSKSKVKSGSKERNSPSRVRRNMRREEEHRESSKIIKIEDEVKTAAVEQAVKIVGGVKATRGNEEKEEEAEGVEKKEVKAVVGENNLSDQDILVNPSQIYNLKETLRLSRLEEQQTLHISMRHIIRSGHEKRASIAFPTPEALNRIQLRSMNLPTEKSDRGLEFGHHLRVGAVQYSKWKNSADAYKGENHHQWFVAHERDSNLQYTYNGYKRRSIPQRGHLHRDKKSGGAFILANMYFQYREDIENYLEQMEVIDAVYSGIPVVILADVNAKSPLWFSDGLRRPNGMRGGYRTYDRGDKLEEIIVARWIEVLNMIGNRPTYTGRVEASSNIDVKIYNQEATGIVKSSKVLDGLTINDHKLIIFEIKGDLGLQAELGIRPKFNIRKAYWERLKRGLELPTDIEKGGNVNVKAKDFTRAIVTVILTLNTQNGDITSCWEESARLLLETPLPDDNVEEKKQEAARMDMTRNYDNKADAIKQLDLLIKTKTMQSACQNDLFPLASCLLSLNLELGVPLRIEGEEMLTQ</sequence>
<feature type="region of interest" description="Disordered" evidence="1">
    <location>
        <begin position="1"/>
        <end position="39"/>
    </location>
</feature>
<dbReference type="InterPro" id="IPR005135">
    <property type="entry name" value="Endo/exonuclease/phosphatase"/>
</dbReference>
<dbReference type="AlphaFoldDB" id="A0A7R8VLY2"/>
<evidence type="ECO:0000256" key="1">
    <source>
        <dbReference type="SAM" id="MobiDB-lite"/>
    </source>
</evidence>
<organism evidence="3">
    <name type="scientific">Timema douglasi</name>
    <name type="common">Walking stick</name>
    <dbReference type="NCBI Taxonomy" id="61478"/>
    <lineage>
        <taxon>Eukaryota</taxon>
        <taxon>Metazoa</taxon>
        <taxon>Ecdysozoa</taxon>
        <taxon>Arthropoda</taxon>
        <taxon>Hexapoda</taxon>
        <taxon>Insecta</taxon>
        <taxon>Pterygota</taxon>
        <taxon>Neoptera</taxon>
        <taxon>Polyneoptera</taxon>
        <taxon>Phasmatodea</taxon>
        <taxon>Timematodea</taxon>
        <taxon>Timematoidea</taxon>
        <taxon>Timematidae</taxon>
        <taxon>Timema</taxon>
    </lineage>
</organism>
<accession>A0A7R8VLY2</accession>
<reference evidence="3" key="1">
    <citation type="submission" date="2020-11" db="EMBL/GenBank/DDBJ databases">
        <authorList>
            <person name="Tran Van P."/>
        </authorList>
    </citation>
    <scope>NUCLEOTIDE SEQUENCE</scope>
</reference>
<proteinExistence type="predicted"/>
<evidence type="ECO:0000259" key="2">
    <source>
        <dbReference type="Pfam" id="PF14529"/>
    </source>
</evidence>
<dbReference type="InterPro" id="IPR036691">
    <property type="entry name" value="Endo/exonu/phosph_ase_sf"/>
</dbReference>
<evidence type="ECO:0000313" key="3">
    <source>
        <dbReference type="EMBL" id="CAD7200348.1"/>
    </source>
</evidence>
<gene>
    <name evidence="3" type="ORF">TDIB3V08_LOCUS6569</name>
</gene>
<feature type="compositionally biased region" description="Basic and acidic residues" evidence="1">
    <location>
        <begin position="30"/>
        <end position="39"/>
    </location>
</feature>
<dbReference type="Gene3D" id="3.60.10.10">
    <property type="entry name" value="Endonuclease/exonuclease/phosphatase"/>
    <property type="match status" value="1"/>
</dbReference>